<accession>A0ACC2ZJZ0</accession>
<gene>
    <name evidence="1" type="ORF">H2199_001643</name>
</gene>
<sequence length="881" mass="97227">MAQVIASSGHDDMIHDAVLDYYGRRLATCSSDKTIKIFEVEGDSHRLTETLKGHEGAVWCVSWAHPKYGNILASASYDGKVFIWREQSSQWQKVYEFALHTASVNLVSWAPHEAGCLLACASSDGNVSVLEFKDNSWSHQIFPAHGIGVNAVSWAPAIQPGSLTSAAQPGPGALRRFVTGGSDCDVKIWEFRSVPERSRSDEEWLMRYSPETNTYNCVSTLKGHSDWVRDVAWSPTILSKSYIASASQDKTVRIWTSTNPSLGDWKSTTLNFDAVAWRASWSLSGNVLAVSTGDNRQAVTRIPQTHISESSSKPEEPQDRQESVVGHVVHNTYNDLLQVFLAQRLVSRGRDFARGFWFALRNDPKLARLIKEIPSAETGDAVVQAVNQVLEERKAKSFDRFYDDVRIIPVTSSALTFDGDISQPKLYASVQSDQTVGRILPVRLAPSGGGQDQISTVRVRISHKWVDLEAWLSVLPPSRAGLDARRLGAQEYELQFRWWATNGKVFRLTDLPQELRDILLIHVLGSTIFLERIWHRRRRGLTFDKHGYMDQSLPTEQEIGNTANPGKEGKHPRIFKLCTSQHPPLSDIPPPNSTTQQLPPRRSLPIRLLRGTLLFLTLFTAGFAMAAAPAVETVNGFLKPPTDAETLELYESTPSSADIDAYINMHPLTQSLRQDPRFVESRPHMKIPPSMRPHNLTGGTLLGENKIASPPLTFSTRDGSQLVSIQHLGPALCGHPGIIHGGLLATLLDEGLARCCFPALPNKVGVTASLKIDYKAPCMAGQFVVLRAETTKVEGRKAWVRGWLETLPGPEEWTEDGKTGEVNGVEVVGGAKVVNGVKAVNGTSGVNGAKEHVLPKRLCEAEALFIEPRQAATMARVYSTQ</sequence>
<proteinExistence type="predicted"/>
<protein>
    <submittedName>
        <fullName evidence="1">Uncharacterized protein</fullName>
    </submittedName>
</protein>
<comment type="caution">
    <text evidence="1">The sequence shown here is derived from an EMBL/GenBank/DDBJ whole genome shotgun (WGS) entry which is preliminary data.</text>
</comment>
<evidence type="ECO:0000313" key="1">
    <source>
        <dbReference type="EMBL" id="KAJ9647867.1"/>
    </source>
</evidence>
<evidence type="ECO:0000313" key="2">
    <source>
        <dbReference type="Proteomes" id="UP001172680"/>
    </source>
</evidence>
<reference evidence="1" key="1">
    <citation type="submission" date="2022-10" db="EMBL/GenBank/DDBJ databases">
        <title>Culturing micro-colonial fungi from biological soil crusts in the Mojave desert and describing Neophaeococcomyces mojavensis, and introducing the new genera and species Taxawa tesnikishii.</title>
        <authorList>
            <person name="Kurbessoian T."/>
            <person name="Stajich J.E."/>
        </authorList>
    </citation>
    <scope>NUCLEOTIDE SEQUENCE</scope>
    <source>
        <strain evidence="1">JES_115</strain>
    </source>
</reference>
<dbReference type="EMBL" id="JAPDRP010000004">
    <property type="protein sequence ID" value="KAJ9647867.1"/>
    <property type="molecule type" value="Genomic_DNA"/>
</dbReference>
<keyword evidence="2" id="KW-1185">Reference proteome</keyword>
<name>A0ACC2ZJZ0_9PEZI</name>
<organism evidence="1 2">
    <name type="scientific">Coniosporium tulheliwenetii</name>
    <dbReference type="NCBI Taxonomy" id="3383036"/>
    <lineage>
        <taxon>Eukaryota</taxon>
        <taxon>Fungi</taxon>
        <taxon>Dikarya</taxon>
        <taxon>Ascomycota</taxon>
        <taxon>Pezizomycotina</taxon>
        <taxon>Dothideomycetes</taxon>
        <taxon>Dothideomycetes incertae sedis</taxon>
        <taxon>Coniosporium</taxon>
    </lineage>
</organism>
<dbReference type="Proteomes" id="UP001172680">
    <property type="component" value="Unassembled WGS sequence"/>
</dbReference>